<dbReference type="Proteomes" id="UP000680038">
    <property type="component" value="Unassembled WGS sequence"/>
</dbReference>
<reference evidence="1" key="1">
    <citation type="submission" date="2021-04" db="EMBL/GenBank/DDBJ databases">
        <authorList>
            <person name="Rodrigo-Torres L."/>
            <person name="Arahal R. D."/>
            <person name="Lucena T."/>
        </authorList>
    </citation>
    <scope>NUCLEOTIDE SEQUENCE</scope>
    <source>
        <strain evidence="1">CECT 9275</strain>
    </source>
</reference>
<name>A0A916JH14_9BACT</name>
<comment type="caution">
    <text evidence="1">The sequence shown here is derived from an EMBL/GenBank/DDBJ whole genome shotgun (WGS) entry which is preliminary data.</text>
</comment>
<gene>
    <name evidence="1" type="ORF">DYBT9275_03124</name>
</gene>
<organism evidence="1 2">
    <name type="scientific">Dyadobacter helix</name>
    <dbReference type="NCBI Taxonomy" id="2822344"/>
    <lineage>
        <taxon>Bacteria</taxon>
        <taxon>Pseudomonadati</taxon>
        <taxon>Bacteroidota</taxon>
        <taxon>Cytophagia</taxon>
        <taxon>Cytophagales</taxon>
        <taxon>Spirosomataceae</taxon>
        <taxon>Dyadobacter</taxon>
    </lineage>
</organism>
<evidence type="ECO:0000313" key="2">
    <source>
        <dbReference type="Proteomes" id="UP000680038"/>
    </source>
</evidence>
<dbReference type="RefSeq" id="WP_215239665.1">
    <property type="nucleotide sequence ID" value="NZ_CAJRAF010000002.1"/>
</dbReference>
<dbReference type="Gene3D" id="2.60.40.10">
    <property type="entry name" value="Immunoglobulins"/>
    <property type="match status" value="1"/>
</dbReference>
<dbReference type="InterPro" id="IPR013783">
    <property type="entry name" value="Ig-like_fold"/>
</dbReference>
<evidence type="ECO:0008006" key="3">
    <source>
        <dbReference type="Google" id="ProtNLM"/>
    </source>
</evidence>
<keyword evidence="2" id="KW-1185">Reference proteome</keyword>
<protein>
    <recommendedName>
        <fullName evidence="3">SD-repeat containing protein B domain-containing protein</fullName>
    </recommendedName>
</protein>
<proteinExistence type="predicted"/>
<evidence type="ECO:0000313" key="1">
    <source>
        <dbReference type="EMBL" id="CAG5003307.1"/>
    </source>
</evidence>
<sequence length="121" mass="13373">MLTLILTAIGPCQSHSIAQITGQTWQDVNANGVLDDTEATQAQMNVTAYDGQGKRIASAVTYANGAYVLDVPPGQRVRRSLGNLSEVHMFYLRWIKVLIHSSPFCKTRRQISPLTTGWQNL</sequence>
<dbReference type="SUPFAM" id="SSF117074">
    <property type="entry name" value="Hypothetical protein PA1324"/>
    <property type="match status" value="1"/>
</dbReference>
<accession>A0A916JH14</accession>
<dbReference type="AlphaFoldDB" id="A0A916JH14"/>
<dbReference type="EMBL" id="CAJRAF010000002">
    <property type="protein sequence ID" value="CAG5003307.1"/>
    <property type="molecule type" value="Genomic_DNA"/>
</dbReference>